<feature type="transmembrane region" description="Helical" evidence="1">
    <location>
        <begin position="206"/>
        <end position="229"/>
    </location>
</feature>
<accession>A0ABP7DHP6</accession>
<name>A0ABP7DHP6_9ACTN</name>
<evidence type="ECO:0008006" key="4">
    <source>
        <dbReference type="Google" id="ProtNLM"/>
    </source>
</evidence>
<protein>
    <recommendedName>
        <fullName evidence="4">Peptidase M50B-like</fullName>
    </recommendedName>
</protein>
<sequence>MNDAVVGSGRGTLIRNGVVAFVTGATIMILLHETSHAVAGALQGYGPTQLPFAVGYTPEPPAGAAALTAIAGPLFSIVSGLLLYGIDRVVRPLRARPYWRLVWLWTVFASLQEGFGYFMIAGLVPAGDTARAFTLWGLPTWMFFAATAFGVGGLFLTARLFADPVIELSSSITDRRAISVWPWLYGTIGLVLLMGLYVVASPPVGAGDVVAVMAGAVAVGVYAPMSMMFRSGRVAAADPPQVPTHPRAGYALLAVLVVINLVLTRGWLWV</sequence>
<evidence type="ECO:0000256" key="1">
    <source>
        <dbReference type="SAM" id="Phobius"/>
    </source>
</evidence>
<keyword evidence="1" id="KW-0812">Transmembrane</keyword>
<comment type="caution">
    <text evidence="2">The sequence shown here is derived from an EMBL/GenBank/DDBJ whole genome shotgun (WGS) entry which is preliminary data.</text>
</comment>
<keyword evidence="3" id="KW-1185">Reference proteome</keyword>
<keyword evidence="1" id="KW-1133">Transmembrane helix</keyword>
<feature type="transmembrane region" description="Helical" evidence="1">
    <location>
        <begin position="183"/>
        <end position="200"/>
    </location>
</feature>
<dbReference type="Proteomes" id="UP001500051">
    <property type="component" value="Unassembled WGS sequence"/>
</dbReference>
<feature type="transmembrane region" description="Helical" evidence="1">
    <location>
        <begin position="250"/>
        <end position="268"/>
    </location>
</feature>
<feature type="transmembrane region" description="Helical" evidence="1">
    <location>
        <begin position="98"/>
        <end position="120"/>
    </location>
</feature>
<feature type="transmembrane region" description="Helical" evidence="1">
    <location>
        <begin position="64"/>
        <end position="86"/>
    </location>
</feature>
<dbReference type="EMBL" id="BAAAYX010000005">
    <property type="protein sequence ID" value="GAA3703414.1"/>
    <property type="molecule type" value="Genomic_DNA"/>
</dbReference>
<feature type="transmembrane region" description="Helical" evidence="1">
    <location>
        <begin position="140"/>
        <end position="162"/>
    </location>
</feature>
<feature type="transmembrane region" description="Helical" evidence="1">
    <location>
        <begin position="12"/>
        <end position="31"/>
    </location>
</feature>
<evidence type="ECO:0000313" key="2">
    <source>
        <dbReference type="EMBL" id="GAA3703414.1"/>
    </source>
</evidence>
<evidence type="ECO:0000313" key="3">
    <source>
        <dbReference type="Proteomes" id="UP001500051"/>
    </source>
</evidence>
<gene>
    <name evidence="2" type="ORF">GCM10022204_20790</name>
</gene>
<reference evidence="3" key="1">
    <citation type="journal article" date="2019" name="Int. J. Syst. Evol. Microbiol.">
        <title>The Global Catalogue of Microorganisms (GCM) 10K type strain sequencing project: providing services to taxonomists for standard genome sequencing and annotation.</title>
        <authorList>
            <consortium name="The Broad Institute Genomics Platform"/>
            <consortium name="The Broad Institute Genome Sequencing Center for Infectious Disease"/>
            <person name="Wu L."/>
            <person name="Ma J."/>
        </authorList>
    </citation>
    <scope>NUCLEOTIDE SEQUENCE [LARGE SCALE GENOMIC DNA]</scope>
    <source>
        <strain evidence="3">JCM 16548</strain>
    </source>
</reference>
<proteinExistence type="predicted"/>
<organism evidence="2 3">
    <name type="scientific">Microlunatus aurantiacus</name>
    <dbReference type="NCBI Taxonomy" id="446786"/>
    <lineage>
        <taxon>Bacteria</taxon>
        <taxon>Bacillati</taxon>
        <taxon>Actinomycetota</taxon>
        <taxon>Actinomycetes</taxon>
        <taxon>Propionibacteriales</taxon>
        <taxon>Propionibacteriaceae</taxon>
        <taxon>Microlunatus</taxon>
    </lineage>
</organism>
<keyword evidence="1" id="KW-0472">Membrane</keyword>
<dbReference type="RefSeq" id="WP_344812276.1">
    <property type="nucleotide sequence ID" value="NZ_BAAAYX010000005.1"/>
</dbReference>